<reference evidence="1" key="1">
    <citation type="submission" date="2006-09" db="EMBL/GenBank/DDBJ databases">
        <title>Complete sequence of Rhodopseudomonas palustris BisA53.</title>
        <authorList>
            <consortium name="US DOE Joint Genome Institute"/>
            <person name="Copeland A."/>
            <person name="Lucas S."/>
            <person name="Lapidus A."/>
            <person name="Barry K."/>
            <person name="Detter J.C."/>
            <person name="Glavina del Rio T."/>
            <person name="Hammon N."/>
            <person name="Israni S."/>
            <person name="Dalin E."/>
            <person name="Tice H."/>
            <person name="Pitluck S."/>
            <person name="Chain P."/>
            <person name="Malfatti S."/>
            <person name="Shin M."/>
            <person name="Vergez L."/>
            <person name="Schmutz J."/>
            <person name="Larimer F."/>
            <person name="Land M."/>
            <person name="Hauser L."/>
            <person name="Pelletier D.A."/>
            <person name="Kyrpides N."/>
            <person name="Kim E."/>
            <person name="Harwood C.S."/>
            <person name="Oda Y."/>
            <person name="Richardson P."/>
        </authorList>
    </citation>
    <scope>NUCLEOTIDE SEQUENCE [LARGE SCALE GENOMIC DNA]</scope>
    <source>
        <strain evidence="1">BisA53</strain>
    </source>
</reference>
<protein>
    <submittedName>
        <fullName evidence="1">Uncharacterized protein</fullName>
    </submittedName>
</protein>
<dbReference type="EMBL" id="CP000463">
    <property type="protein sequence ID" value="ABJ05838.1"/>
    <property type="molecule type" value="Genomic_DNA"/>
</dbReference>
<evidence type="ECO:0000313" key="1">
    <source>
        <dbReference type="EMBL" id="ABJ05838.1"/>
    </source>
</evidence>
<name>Q07QE6_RHOP5</name>
<sequence>MTAGSRATANRLDEGEARTEIAKEVGVADCPELASIDSNYLHERTPMPNVLRFPNPSQSVPQATDEADKSIAHLVDGASRLIGESKRCRELVVRAFEQLDASERLAAEVTDEATSSTLVGIVAERRKCLALLDQTLAAELQSLHSLSSEIEWDEGGDAAIDAGDSKDAAPGR</sequence>
<dbReference type="HOGENOM" id="CLU_1554085_0_0_5"/>
<accession>Q07QE6</accession>
<proteinExistence type="predicted"/>
<gene>
    <name evidence="1" type="ordered locus">RPE_1890</name>
</gene>
<dbReference type="AlphaFoldDB" id="Q07QE6"/>
<dbReference type="STRING" id="316055.RPE_1890"/>
<organism evidence="1">
    <name type="scientific">Rhodopseudomonas palustris (strain BisA53)</name>
    <dbReference type="NCBI Taxonomy" id="316055"/>
    <lineage>
        <taxon>Bacteria</taxon>
        <taxon>Pseudomonadati</taxon>
        <taxon>Pseudomonadota</taxon>
        <taxon>Alphaproteobacteria</taxon>
        <taxon>Hyphomicrobiales</taxon>
        <taxon>Nitrobacteraceae</taxon>
        <taxon>Rhodopseudomonas</taxon>
    </lineage>
</organism>
<dbReference type="KEGG" id="rpe:RPE_1890"/>